<accession>A0A6J7WVN3</accession>
<gene>
    <name evidence="1" type="ORF">UFOVP128_34</name>
    <name evidence="2" type="ORF">UFOVP243_10</name>
</gene>
<protein>
    <submittedName>
        <fullName evidence="2">Uncharacterized protein</fullName>
    </submittedName>
</protein>
<evidence type="ECO:0000313" key="2">
    <source>
        <dbReference type="EMBL" id="CAB5222041.1"/>
    </source>
</evidence>
<dbReference type="EMBL" id="LR798296">
    <property type="protein sequence ID" value="CAB5222041.1"/>
    <property type="molecule type" value="Genomic_DNA"/>
</dbReference>
<reference evidence="2" key="1">
    <citation type="submission" date="2020-05" db="EMBL/GenBank/DDBJ databases">
        <authorList>
            <person name="Chiriac C."/>
            <person name="Salcher M."/>
            <person name="Ghai R."/>
            <person name="Kavagutti S V."/>
        </authorList>
    </citation>
    <scope>NUCLEOTIDE SEQUENCE</scope>
</reference>
<organism evidence="2">
    <name type="scientific">uncultured Caudovirales phage</name>
    <dbReference type="NCBI Taxonomy" id="2100421"/>
    <lineage>
        <taxon>Viruses</taxon>
        <taxon>Duplodnaviria</taxon>
        <taxon>Heunggongvirae</taxon>
        <taxon>Uroviricota</taxon>
        <taxon>Caudoviricetes</taxon>
        <taxon>Peduoviridae</taxon>
        <taxon>Maltschvirus</taxon>
        <taxon>Maltschvirus maltsch</taxon>
    </lineage>
</organism>
<name>A0A6J7WVN3_9CAUD</name>
<dbReference type="EMBL" id="LR796239">
    <property type="protein sequence ID" value="CAB4130831.1"/>
    <property type="molecule type" value="Genomic_DNA"/>
</dbReference>
<evidence type="ECO:0000313" key="1">
    <source>
        <dbReference type="EMBL" id="CAB4130831.1"/>
    </source>
</evidence>
<proteinExistence type="predicted"/>
<sequence length="48" mass="5579">MVVMLEFINGLQVGVEHISGEEDDEYQYAIVLNIAFLRLVFMKMKQES</sequence>